<proteinExistence type="predicted"/>
<organism evidence="2 3">
    <name type="scientific">Neisseria zoodegmatis</name>
    <dbReference type="NCBI Taxonomy" id="326523"/>
    <lineage>
        <taxon>Bacteria</taxon>
        <taxon>Pseudomonadati</taxon>
        <taxon>Pseudomonadota</taxon>
        <taxon>Betaproteobacteria</taxon>
        <taxon>Neisseriales</taxon>
        <taxon>Neisseriaceae</taxon>
        <taxon>Neisseria</taxon>
    </lineage>
</organism>
<dbReference type="Proteomes" id="UP000254055">
    <property type="component" value="Unassembled WGS sequence"/>
</dbReference>
<accession>A0A378WV84</accession>
<feature type="signal peptide" evidence="1">
    <location>
        <begin position="1"/>
        <end position="19"/>
    </location>
</feature>
<evidence type="ECO:0000313" key="3">
    <source>
        <dbReference type="Proteomes" id="UP000254055"/>
    </source>
</evidence>
<gene>
    <name evidence="2" type="ORF">NCTC12229_02139</name>
</gene>
<sequence>MKKYLAGALALLWSAVSLAAVNINTATAEELKRCRVSVRRRRRRLWSTVSTTVSLRVLTI</sequence>
<dbReference type="EMBL" id="UGRS01000002">
    <property type="protein sequence ID" value="SUA44647.1"/>
    <property type="molecule type" value="Genomic_DNA"/>
</dbReference>
<feature type="chain" id="PRO_5017053215" evidence="1">
    <location>
        <begin position="20"/>
        <end position="60"/>
    </location>
</feature>
<keyword evidence="1" id="KW-0732">Signal</keyword>
<name>A0A378WV84_9NEIS</name>
<dbReference type="AlphaFoldDB" id="A0A378WV84"/>
<evidence type="ECO:0000256" key="1">
    <source>
        <dbReference type="SAM" id="SignalP"/>
    </source>
</evidence>
<evidence type="ECO:0000313" key="2">
    <source>
        <dbReference type="EMBL" id="SUA44647.1"/>
    </source>
</evidence>
<protein>
    <submittedName>
        <fullName evidence="2">Uncharacterized protein</fullName>
    </submittedName>
</protein>
<reference evidence="2 3" key="1">
    <citation type="submission" date="2018-06" db="EMBL/GenBank/DDBJ databases">
        <authorList>
            <consortium name="Pathogen Informatics"/>
            <person name="Doyle S."/>
        </authorList>
    </citation>
    <scope>NUCLEOTIDE SEQUENCE [LARGE SCALE GENOMIC DNA]</scope>
    <source>
        <strain evidence="2 3">NCTC12229</strain>
    </source>
</reference>